<keyword evidence="1 6" id="KW-0597">Phosphoprotein</keyword>
<dbReference type="eggNOG" id="COG0745">
    <property type="taxonomic scope" value="Bacteria"/>
</dbReference>
<dbReference type="Pfam" id="PF00486">
    <property type="entry name" value="Trans_reg_C"/>
    <property type="match status" value="1"/>
</dbReference>
<evidence type="ECO:0000313" key="11">
    <source>
        <dbReference type="Proteomes" id="UP000028703"/>
    </source>
</evidence>
<proteinExistence type="predicted"/>
<dbReference type="InterPro" id="IPR036388">
    <property type="entry name" value="WH-like_DNA-bd_sf"/>
</dbReference>
<dbReference type="InterPro" id="IPR039420">
    <property type="entry name" value="WalR-like"/>
</dbReference>
<organism evidence="10 11">
    <name type="scientific">Chryseobacterium luteum</name>
    <dbReference type="NCBI Taxonomy" id="421531"/>
    <lineage>
        <taxon>Bacteria</taxon>
        <taxon>Pseudomonadati</taxon>
        <taxon>Bacteroidota</taxon>
        <taxon>Flavobacteriia</taxon>
        <taxon>Flavobacteriales</taxon>
        <taxon>Weeksellaceae</taxon>
        <taxon>Chryseobacterium group</taxon>
        <taxon>Chryseobacterium</taxon>
    </lineage>
</organism>
<protein>
    <submittedName>
        <fullName evidence="10">Transcriptional regulator</fullName>
    </submittedName>
</protein>
<dbReference type="Gene3D" id="3.40.50.2300">
    <property type="match status" value="1"/>
</dbReference>
<feature type="modified residue" description="4-aspartylphosphate" evidence="6">
    <location>
        <position position="51"/>
    </location>
</feature>
<dbReference type="RefSeq" id="WP_034701439.1">
    <property type="nucleotide sequence ID" value="NZ_JPRO01000001.1"/>
</dbReference>
<feature type="DNA-binding region" description="OmpR/PhoB-type" evidence="7">
    <location>
        <begin position="124"/>
        <end position="223"/>
    </location>
</feature>
<dbReference type="AlphaFoldDB" id="A0A085ZYL5"/>
<evidence type="ECO:0000256" key="5">
    <source>
        <dbReference type="ARBA" id="ARBA00023163"/>
    </source>
</evidence>
<feature type="domain" description="Response regulatory" evidence="8">
    <location>
        <begin position="2"/>
        <end position="116"/>
    </location>
</feature>
<dbReference type="CDD" id="cd17624">
    <property type="entry name" value="REC_OmpR_PmrA-like"/>
    <property type="match status" value="1"/>
</dbReference>
<dbReference type="SMART" id="SM00448">
    <property type="entry name" value="REC"/>
    <property type="match status" value="1"/>
</dbReference>
<keyword evidence="4 7" id="KW-0238">DNA-binding</keyword>
<dbReference type="Gene3D" id="6.10.250.690">
    <property type="match status" value="1"/>
</dbReference>
<keyword evidence="3" id="KW-0805">Transcription regulation</keyword>
<dbReference type="Gene3D" id="1.10.10.10">
    <property type="entry name" value="Winged helix-like DNA-binding domain superfamily/Winged helix DNA-binding domain"/>
    <property type="match status" value="1"/>
</dbReference>
<sequence length="223" mass="25713">MKILIVEDEPELKDTVQTFLEAEHFIVEFALTYNAGLEKIISYEYDCILLDIMLPDGNGLELLREIKKLHKKDPVIILSAKDSVDDKVAGLEIGADDYLAKPFHLAELMARIRSVIRRKNQDGENKIIYKNISIDPENRTVKVGDEDLILNRKEYDLLYYFVIHPEKTLQKTTLAEAIWGDYIDQADSLDFIYSQIKNLRKKLKTLNAEADFRAVYGIGYKLV</sequence>
<dbReference type="PANTHER" id="PTHR48111">
    <property type="entry name" value="REGULATOR OF RPOS"/>
    <property type="match status" value="1"/>
</dbReference>
<dbReference type="PANTHER" id="PTHR48111:SF22">
    <property type="entry name" value="REGULATOR OF RPOS"/>
    <property type="match status" value="1"/>
</dbReference>
<dbReference type="PROSITE" id="PS50110">
    <property type="entry name" value="RESPONSE_REGULATORY"/>
    <property type="match status" value="1"/>
</dbReference>
<dbReference type="SMART" id="SM00862">
    <property type="entry name" value="Trans_reg_C"/>
    <property type="match status" value="1"/>
</dbReference>
<evidence type="ECO:0000259" key="8">
    <source>
        <dbReference type="PROSITE" id="PS50110"/>
    </source>
</evidence>
<dbReference type="Pfam" id="PF00072">
    <property type="entry name" value="Response_reg"/>
    <property type="match status" value="1"/>
</dbReference>
<comment type="caution">
    <text evidence="10">The sequence shown here is derived from an EMBL/GenBank/DDBJ whole genome shotgun (WGS) entry which is preliminary data.</text>
</comment>
<dbReference type="OrthoDB" id="9790442at2"/>
<evidence type="ECO:0000256" key="6">
    <source>
        <dbReference type="PROSITE-ProRule" id="PRU00169"/>
    </source>
</evidence>
<accession>A0A085ZYL5</accession>
<evidence type="ECO:0000313" key="10">
    <source>
        <dbReference type="EMBL" id="KFF09529.1"/>
    </source>
</evidence>
<feature type="domain" description="OmpR/PhoB-type" evidence="9">
    <location>
        <begin position="124"/>
        <end position="223"/>
    </location>
</feature>
<evidence type="ECO:0000259" key="9">
    <source>
        <dbReference type="PROSITE" id="PS51755"/>
    </source>
</evidence>
<dbReference type="GO" id="GO:0000156">
    <property type="term" value="F:phosphorelay response regulator activity"/>
    <property type="evidence" value="ECO:0007669"/>
    <property type="project" value="TreeGrafter"/>
</dbReference>
<dbReference type="GO" id="GO:0000976">
    <property type="term" value="F:transcription cis-regulatory region binding"/>
    <property type="evidence" value="ECO:0007669"/>
    <property type="project" value="TreeGrafter"/>
</dbReference>
<dbReference type="InterPro" id="IPR001789">
    <property type="entry name" value="Sig_transdc_resp-reg_receiver"/>
</dbReference>
<evidence type="ECO:0000256" key="3">
    <source>
        <dbReference type="ARBA" id="ARBA00023015"/>
    </source>
</evidence>
<keyword evidence="11" id="KW-1185">Reference proteome</keyword>
<reference evidence="10 11" key="1">
    <citation type="submission" date="2014-07" db="EMBL/GenBank/DDBJ databases">
        <title>Genome of Chryseobacterium luteum DSM 18605.</title>
        <authorList>
            <person name="Stropko S.J."/>
            <person name="Pipes S.E."/>
            <person name="Newman J.D."/>
        </authorList>
    </citation>
    <scope>NUCLEOTIDE SEQUENCE [LARGE SCALE GENOMIC DNA]</scope>
    <source>
        <strain evidence="10 11">DSM 18605</strain>
    </source>
</reference>
<dbReference type="STRING" id="421531.IX38_03295"/>
<dbReference type="CDD" id="cd00383">
    <property type="entry name" value="trans_reg_C"/>
    <property type="match status" value="1"/>
</dbReference>
<evidence type="ECO:0000256" key="2">
    <source>
        <dbReference type="ARBA" id="ARBA00023012"/>
    </source>
</evidence>
<dbReference type="PROSITE" id="PS51755">
    <property type="entry name" value="OMPR_PHOB"/>
    <property type="match status" value="1"/>
</dbReference>
<evidence type="ECO:0000256" key="7">
    <source>
        <dbReference type="PROSITE-ProRule" id="PRU01091"/>
    </source>
</evidence>
<dbReference type="GO" id="GO:0005829">
    <property type="term" value="C:cytosol"/>
    <property type="evidence" value="ECO:0007669"/>
    <property type="project" value="TreeGrafter"/>
</dbReference>
<evidence type="ECO:0000256" key="4">
    <source>
        <dbReference type="ARBA" id="ARBA00023125"/>
    </source>
</evidence>
<keyword evidence="5" id="KW-0804">Transcription</keyword>
<dbReference type="Proteomes" id="UP000028703">
    <property type="component" value="Unassembled WGS sequence"/>
</dbReference>
<keyword evidence="2" id="KW-0902">Two-component regulatory system</keyword>
<evidence type="ECO:0000256" key="1">
    <source>
        <dbReference type="ARBA" id="ARBA00022553"/>
    </source>
</evidence>
<dbReference type="EMBL" id="JPRO01000001">
    <property type="protein sequence ID" value="KFF09529.1"/>
    <property type="molecule type" value="Genomic_DNA"/>
</dbReference>
<dbReference type="GO" id="GO:0032993">
    <property type="term" value="C:protein-DNA complex"/>
    <property type="evidence" value="ECO:0007669"/>
    <property type="project" value="TreeGrafter"/>
</dbReference>
<gene>
    <name evidence="10" type="ORF">IX38_03295</name>
</gene>
<name>A0A085ZYL5_9FLAO</name>
<dbReference type="InterPro" id="IPR011006">
    <property type="entry name" value="CheY-like_superfamily"/>
</dbReference>
<dbReference type="GO" id="GO:0006355">
    <property type="term" value="P:regulation of DNA-templated transcription"/>
    <property type="evidence" value="ECO:0007669"/>
    <property type="project" value="InterPro"/>
</dbReference>
<dbReference type="InterPro" id="IPR001867">
    <property type="entry name" value="OmpR/PhoB-type_DNA-bd"/>
</dbReference>
<dbReference type="SUPFAM" id="SSF52172">
    <property type="entry name" value="CheY-like"/>
    <property type="match status" value="1"/>
</dbReference>